<gene>
    <name evidence="4" type="ORF">Glove_197g52</name>
</gene>
<dbReference type="PANTHER" id="PTHR12175">
    <property type="entry name" value="AD039 HT014 THIOREDOXIN FAMILY TRP26"/>
    <property type="match status" value="1"/>
</dbReference>
<dbReference type="GO" id="GO:0005634">
    <property type="term" value="C:nucleus"/>
    <property type="evidence" value="ECO:0007669"/>
    <property type="project" value="TreeGrafter"/>
</dbReference>
<evidence type="ECO:0000313" key="5">
    <source>
        <dbReference type="Proteomes" id="UP000266861"/>
    </source>
</evidence>
<evidence type="ECO:0000256" key="2">
    <source>
        <dbReference type="SAM" id="MobiDB-lite"/>
    </source>
</evidence>
<feature type="region of interest" description="Disordered" evidence="2">
    <location>
        <begin position="1"/>
        <end position="31"/>
    </location>
</feature>
<dbReference type="OrthoDB" id="2635at2759"/>
<accession>A0A397IKR9</accession>
<dbReference type="SUPFAM" id="SSF49785">
    <property type="entry name" value="Galactose-binding domain-like"/>
    <property type="match status" value="1"/>
</dbReference>
<dbReference type="AlphaFoldDB" id="A0A397IKR9"/>
<name>A0A397IKR9_9GLOM</name>
<keyword evidence="5" id="KW-1185">Reference proteome</keyword>
<evidence type="ECO:0000259" key="3">
    <source>
        <dbReference type="PROSITE" id="PS51532"/>
    </source>
</evidence>
<dbReference type="InterPro" id="IPR045099">
    <property type="entry name" value="PITH1-like"/>
</dbReference>
<dbReference type="Proteomes" id="UP000266861">
    <property type="component" value="Unassembled WGS sequence"/>
</dbReference>
<dbReference type="InterPro" id="IPR037047">
    <property type="entry name" value="PITH_dom_sf"/>
</dbReference>
<dbReference type="InterPro" id="IPR010400">
    <property type="entry name" value="PITH_dom"/>
</dbReference>
<feature type="domain" description="PITH" evidence="3">
    <location>
        <begin position="23"/>
        <end position="195"/>
    </location>
</feature>
<dbReference type="GO" id="GO:0005737">
    <property type="term" value="C:cytoplasm"/>
    <property type="evidence" value="ECO:0007669"/>
    <property type="project" value="UniProtKB-ARBA"/>
</dbReference>
<reference evidence="4 5" key="1">
    <citation type="submission" date="2018-08" db="EMBL/GenBank/DDBJ databases">
        <title>Genome and evolution of the arbuscular mycorrhizal fungus Diversispora epigaea (formerly Glomus versiforme) and its bacterial endosymbionts.</title>
        <authorList>
            <person name="Sun X."/>
            <person name="Fei Z."/>
            <person name="Harrison M."/>
        </authorList>
    </citation>
    <scope>NUCLEOTIDE SEQUENCE [LARGE SCALE GENOMIC DNA]</scope>
    <source>
        <strain evidence="4 5">IT104</strain>
    </source>
</reference>
<dbReference type="InterPro" id="IPR008979">
    <property type="entry name" value="Galactose-bd-like_sf"/>
</dbReference>
<dbReference type="Pfam" id="PF06201">
    <property type="entry name" value="PITH"/>
    <property type="match status" value="1"/>
</dbReference>
<comment type="similarity">
    <text evidence="1">Belongs to the PITHD1 family.</text>
</comment>
<dbReference type="PANTHER" id="PTHR12175:SF1">
    <property type="entry name" value="PITH DOMAIN-CONTAINING PROTEIN 1"/>
    <property type="match status" value="1"/>
</dbReference>
<evidence type="ECO:0000313" key="4">
    <source>
        <dbReference type="EMBL" id="RHZ76475.1"/>
    </source>
</evidence>
<dbReference type="Gene3D" id="2.60.120.470">
    <property type="entry name" value="PITH domain"/>
    <property type="match status" value="1"/>
</dbReference>
<protein>
    <recommendedName>
        <fullName evidence="3">PITH domain-containing protein</fullName>
    </recommendedName>
</protein>
<dbReference type="PROSITE" id="PS51532">
    <property type="entry name" value="PITH"/>
    <property type="match status" value="1"/>
</dbReference>
<organism evidence="4 5">
    <name type="scientific">Diversispora epigaea</name>
    <dbReference type="NCBI Taxonomy" id="1348612"/>
    <lineage>
        <taxon>Eukaryota</taxon>
        <taxon>Fungi</taxon>
        <taxon>Fungi incertae sedis</taxon>
        <taxon>Mucoromycota</taxon>
        <taxon>Glomeromycotina</taxon>
        <taxon>Glomeromycetes</taxon>
        <taxon>Diversisporales</taxon>
        <taxon>Diversisporaceae</taxon>
        <taxon>Diversispora</taxon>
    </lineage>
</organism>
<sequence length="214" mass="24659">MSHCKDEHDSHGHGHDHDHSHDHDVPERGTEDSLYSRIFRDNVRCLNEREPGSGKNVIKPWHERNETTKYVESDADEQLIFFIPFTGSVKLKSISIKSGPRDQCPSKLKVFINREDVDFDSVESFTATQEWELASTGQVISYPTKMNKMYNVRNITLYFPENYGDEITKISYLGFKGEWTEIKSDQIVTTIYEASPNPADHKTAVKDKAHHMID</sequence>
<dbReference type="EMBL" id="PQFF01000185">
    <property type="protein sequence ID" value="RHZ76475.1"/>
    <property type="molecule type" value="Genomic_DNA"/>
</dbReference>
<comment type="caution">
    <text evidence="4">The sequence shown here is derived from an EMBL/GenBank/DDBJ whole genome shotgun (WGS) entry which is preliminary data.</text>
</comment>
<proteinExistence type="inferred from homology"/>
<evidence type="ECO:0000256" key="1">
    <source>
        <dbReference type="ARBA" id="ARBA00025788"/>
    </source>
</evidence>